<keyword evidence="4 8" id="KW-0812">Transmembrane</keyword>
<reference evidence="9" key="1">
    <citation type="submission" date="2014-09" db="EMBL/GenBank/DDBJ databases">
        <authorList>
            <person name="Magalhaes I.L.F."/>
            <person name="Oliveira U."/>
            <person name="Santos F.R."/>
            <person name="Vidigal T.H.D.A."/>
            <person name="Brescovit A.D."/>
            <person name="Santos A.J."/>
        </authorList>
    </citation>
    <scope>NUCLEOTIDE SEQUENCE</scope>
    <source>
        <tissue evidence="9">Shoot tissue taken approximately 20 cm above the soil surface</tissue>
    </source>
</reference>
<protein>
    <submittedName>
        <fullName evidence="9">Uncharacterized protein</fullName>
    </submittedName>
</protein>
<keyword evidence="5 8" id="KW-1133">Transmembrane helix</keyword>
<evidence type="ECO:0000256" key="8">
    <source>
        <dbReference type="SAM" id="Phobius"/>
    </source>
</evidence>
<evidence type="ECO:0000256" key="4">
    <source>
        <dbReference type="ARBA" id="ARBA00022692"/>
    </source>
</evidence>
<dbReference type="EMBL" id="GBRH01210528">
    <property type="protein sequence ID" value="JAD87367.1"/>
    <property type="molecule type" value="Transcribed_RNA"/>
</dbReference>
<evidence type="ECO:0000256" key="6">
    <source>
        <dbReference type="ARBA" id="ARBA00023034"/>
    </source>
</evidence>
<evidence type="ECO:0000256" key="7">
    <source>
        <dbReference type="ARBA" id="ARBA00023136"/>
    </source>
</evidence>
<dbReference type="GO" id="GO:0051753">
    <property type="term" value="F:mannan synthase activity"/>
    <property type="evidence" value="ECO:0007669"/>
    <property type="project" value="TreeGrafter"/>
</dbReference>
<evidence type="ECO:0000256" key="5">
    <source>
        <dbReference type="ARBA" id="ARBA00022989"/>
    </source>
</evidence>
<organism evidence="9">
    <name type="scientific">Arundo donax</name>
    <name type="common">Giant reed</name>
    <name type="synonym">Donax arundinaceus</name>
    <dbReference type="NCBI Taxonomy" id="35708"/>
    <lineage>
        <taxon>Eukaryota</taxon>
        <taxon>Viridiplantae</taxon>
        <taxon>Streptophyta</taxon>
        <taxon>Embryophyta</taxon>
        <taxon>Tracheophyta</taxon>
        <taxon>Spermatophyta</taxon>
        <taxon>Magnoliopsida</taxon>
        <taxon>Liliopsida</taxon>
        <taxon>Poales</taxon>
        <taxon>Poaceae</taxon>
        <taxon>PACMAD clade</taxon>
        <taxon>Arundinoideae</taxon>
        <taxon>Arundineae</taxon>
        <taxon>Arundo</taxon>
    </lineage>
</organism>
<evidence type="ECO:0000256" key="2">
    <source>
        <dbReference type="ARBA" id="ARBA00022676"/>
    </source>
</evidence>
<evidence type="ECO:0000313" key="9">
    <source>
        <dbReference type="EMBL" id="JAD87367.1"/>
    </source>
</evidence>
<reference evidence="9" key="2">
    <citation type="journal article" date="2015" name="Data Brief">
        <title>Shoot transcriptome of the giant reed, Arundo donax.</title>
        <authorList>
            <person name="Barrero R.A."/>
            <person name="Guerrero F.D."/>
            <person name="Moolhuijzen P."/>
            <person name="Goolsby J.A."/>
            <person name="Tidwell J."/>
            <person name="Bellgard S.E."/>
            <person name="Bellgard M.I."/>
        </authorList>
    </citation>
    <scope>NUCLEOTIDE SEQUENCE</scope>
    <source>
        <tissue evidence="9">Shoot tissue taken approximately 20 cm above the soil surface</tissue>
    </source>
</reference>
<keyword evidence="6" id="KW-0333">Golgi apparatus</keyword>
<accession>A0A0A9DUB1</accession>
<proteinExistence type="predicted"/>
<feature type="transmembrane region" description="Helical" evidence="8">
    <location>
        <begin position="38"/>
        <end position="68"/>
    </location>
</feature>
<keyword evidence="3" id="KW-0808">Transferase</keyword>
<dbReference type="PANTHER" id="PTHR32044:SF43">
    <property type="entry name" value="GLUCOMANNAN 4-BETA-MANNOSYLTRANSFERASE 4-RELATED"/>
    <property type="match status" value="1"/>
</dbReference>
<keyword evidence="7 8" id="KW-0472">Membrane</keyword>
<name>A0A0A9DUB1_ARUDO</name>
<evidence type="ECO:0000256" key="3">
    <source>
        <dbReference type="ARBA" id="ARBA00022679"/>
    </source>
</evidence>
<evidence type="ECO:0000256" key="1">
    <source>
        <dbReference type="ARBA" id="ARBA00004394"/>
    </source>
</evidence>
<dbReference type="GO" id="GO:0000139">
    <property type="term" value="C:Golgi membrane"/>
    <property type="evidence" value="ECO:0007669"/>
    <property type="project" value="UniProtKB-SubCell"/>
</dbReference>
<sequence length="107" mass="11634">MEEGLWRRALAAAASGDQIAAAWAAVRARAVAPALQAAVWACMAMSVMLVIEVAYMSIVSFVAIKLLWRRPERRYKWEPMPVGSGKDEEATVGGGEAFPMVLVQIPM</sequence>
<comment type="subcellular location">
    <subcellularLocation>
        <location evidence="1">Golgi apparatus membrane</location>
    </subcellularLocation>
</comment>
<keyword evidence="2" id="KW-0328">Glycosyltransferase</keyword>
<dbReference type="PANTHER" id="PTHR32044">
    <property type="entry name" value="GLUCOMANNAN 4-BETA-MANNOSYLTRANSFERASE 9"/>
    <property type="match status" value="1"/>
</dbReference>
<dbReference type="AlphaFoldDB" id="A0A0A9DUB1"/>